<dbReference type="InterPro" id="IPR038673">
    <property type="entry name" value="OprB_sf"/>
</dbReference>
<dbReference type="PANTHER" id="PTHR37944">
    <property type="entry name" value="PORIN B"/>
    <property type="match status" value="1"/>
</dbReference>
<proteinExistence type="inferred from homology"/>
<reference evidence="3 4" key="1">
    <citation type="submission" date="2018-08" db="EMBL/GenBank/DDBJ databases">
        <title>Genomic taxonomy of the Vibrionaceae family.</title>
        <authorList>
            <person name="Gomez-Gil B."/>
            <person name="Tanaka M."/>
            <person name="Sawabe T."/>
            <person name="Enciso-Ibarra K."/>
        </authorList>
    </citation>
    <scope>NUCLEOTIDE SEQUENCE [LARGE SCALE GENOMIC DNA]</scope>
    <source>
        <strain evidence="3 4">CAIM 1831</strain>
    </source>
</reference>
<keyword evidence="2" id="KW-0732">Signal</keyword>
<dbReference type="RefSeq" id="WP_128812934.1">
    <property type="nucleotide sequence ID" value="NZ_CP032094.1"/>
</dbReference>
<evidence type="ECO:0000256" key="1">
    <source>
        <dbReference type="ARBA" id="ARBA00008769"/>
    </source>
</evidence>
<dbReference type="InterPro" id="IPR052932">
    <property type="entry name" value="OprB_Porin"/>
</dbReference>
<protein>
    <submittedName>
        <fullName evidence="3">Porin</fullName>
    </submittedName>
</protein>
<dbReference type="EMBL" id="CP032094">
    <property type="protein sequence ID" value="AXY03034.1"/>
    <property type="molecule type" value="Genomic_DNA"/>
</dbReference>
<gene>
    <name evidence="3" type="ORF">D1115_19015</name>
</gene>
<organism evidence="3 4">
    <name type="scientific">Vibrio alfacsensis</name>
    <dbReference type="NCBI Taxonomy" id="1074311"/>
    <lineage>
        <taxon>Bacteria</taxon>
        <taxon>Pseudomonadati</taxon>
        <taxon>Pseudomonadota</taxon>
        <taxon>Gammaproteobacteria</taxon>
        <taxon>Vibrionales</taxon>
        <taxon>Vibrionaceae</taxon>
        <taxon>Vibrio</taxon>
    </lineage>
</organism>
<name>A0ABN5PII8_9VIBR</name>
<evidence type="ECO:0000313" key="4">
    <source>
        <dbReference type="Proteomes" id="UP000262832"/>
    </source>
</evidence>
<dbReference type="PANTHER" id="PTHR37944:SF1">
    <property type="entry name" value="PORIN B"/>
    <property type="match status" value="1"/>
</dbReference>
<keyword evidence="4" id="KW-1185">Reference proteome</keyword>
<dbReference type="Proteomes" id="UP000262832">
    <property type="component" value="Chromosome II"/>
</dbReference>
<accession>A0ABN5PII8</accession>
<dbReference type="Pfam" id="PF04966">
    <property type="entry name" value="OprB"/>
    <property type="match status" value="1"/>
</dbReference>
<dbReference type="Gene3D" id="2.40.160.180">
    <property type="entry name" value="Carbohydrate-selective porin OprB"/>
    <property type="match status" value="1"/>
</dbReference>
<feature type="signal peptide" evidence="2">
    <location>
        <begin position="1"/>
        <end position="23"/>
    </location>
</feature>
<evidence type="ECO:0000256" key="2">
    <source>
        <dbReference type="RuleBase" id="RU363072"/>
    </source>
</evidence>
<sequence length="408" mass="44299">MKASIPRLSLLALSVVTSSALYAANFGSPNTVGNTLAETKHEKESWREALEQEHNLTFGLDYQALGLSATDPVTGGNDSASSGVARFYGNWNLVGLESGNVGGLVWKVEHRHSYSELAPKEFAFIGDGLGYAGMIGSAYSDQGMRLTNLYWKQTLNGGKTTFIAGFLDTSDYVDAYALASPWTGFTNLAFSTGGGAIGLPDDGILGLAVGHMLTDNIYMIAGVADGKGRSDKPFDGFDTLFNDHKLFTSFELGWAASQDQIYTDNVHITAWHLDGGTQHNLTNRESGQGINFSASYFATEQLMPFVRGGFSEGDVALYDRSLTVGVGYFGLGKPTNNLGFAVNWSHVNDNLEQAYGVGDSEQFTAELYYNMQLNEYIQITPDIQYIKDPAFSNKSSTWVMGLRARILI</sequence>
<feature type="chain" id="PRO_5044980591" evidence="2">
    <location>
        <begin position="24"/>
        <end position="408"/>
    </location>
</feature>
<evidence type="ECO:0000313" key="3">
    <source>
        <dbReference type="EMBL" id="AXY03034.1"/>
    </source>
</evidence>
<dbReference type="InterPro" id="IPR007049">
    <property type="entry name" value="Carb-sel_porin_OprB"/>
</dbReference>
<comment type="similarity">
    <text evidence="1 2">Belongs to the OprB family.</text>
</comment>